<dbReference type="EMBL" id="JABWDY010007623">
    <property type="protein sequence ID" value="KAF5202792.1"/>
    <property type="molecule type" value="Genomic_DNA"/>
</dbReference>
<accession>A0A7J6X371</accession>
<keyword evidence="1" id="KW-1133">Transmembrane helix</keyword>
<dbReference type="InterPro" id="IPR040283">
    <property type="entry name" value="DDB_G0292058-like"/>
</dbReference>
<comment type="caution">
    <text evidence="3">The sequence shown here is derived from an EMBL/GenBank/DDBJ whole genome shotgun (WGS) entry which is preliminary data.</text>
</comment>
<dbReference type="AlphaFoldDB" id="A0A7J6X371"/>
<name>A0A7J6X371_THATH</name>
<keyword evidence="2" id="KW-0732">Signal</keyword>
<feature type="signal peptide" evidence="2">
    <location>
        <begin position="1"/>
        <end position="24"/>
    </location>
</feature>
<dbReference type="Proteomes" id="UP000554482">
    <property type="component" value="Unassembled WGS sequence"/>
</dbReference>
<protein>
    <submittedName>
        <fullName evidence="3">Transmembrane protein</fullName>
    </submittedName>
</protein>
<evidence type="ECO:0000313" key="3">
    <source>
        <dbReference type="EMBL" id="KAF5202792.1"/>
    </source>
</evidence>
<reference evidence="3 4" key="1">
    <citation type="submission" date="2020-06" db="EMBL/GenBank/DDBJ databases">
        <title>Transcriptomic and genomic resources for Thalictrum thalictroides and T. hernandezii: Facilitating candidate gene discovery in an emerging model plant lineage.</title>
        <authorList>
            <person name="Arias T."/>
            <person name="Riano-Pachon D.M."/>
            <person name="Di Stilio V.S."/>
        </authorList>
    </citation>
    <scope>NUCLEOTIDE SEQUENCE [LARGE SCALE GENOMIC DNA]</scope>
    <source>
        <strain evidence="4">cv. WT478/WT964</strain>
        <tissue evidence="3">Leaves</tissue>
    </source>
</reference>
<keyword evidence="1" id="KW-0472">Membrane</keyword>
<dbReference type="PANTHER" id="PTHR31414:SF19">
    <property type="entry name" value="TRANSMEMBRANE PROTEIN"/>
    <property type="match status" value="1"/>
</dbReference>
<dbReference type="GO" id="GO:0016020">
    <property type="term" value="C:membrane"/>
    <property type="evidence" value="ECO:0007669"/>
    <property type="project" value="TreeGrafter"/>
</dbReference>
<dbReference type="PANTHER" id="PTHR31414">
    <property type="entry name" value="TRANSMEMBRANE PROTEIN DDB_G0292058"/>
    <property type="match status" value="1"/>
</dbReference>
<gene>
    <name evidence="3" type="ORF">FRX31_007620</name>
</gene>
<keyword evidence="4" id="KW-1185">Reference proteome</keyword>
<organism evidence="3 4">
    <name type="scientific">Thalictrum thalictroides</name>
    <name type="common">Rue-anemone</name>
    <name type="synonym">Anemone thalictroides</name>
    <dbReference type="NCBI Taxonomy" id="46969"/>
    <lineage>
        <taxon>Eukaryota</taxon>
        <taxon>Viridiplantae</taxon>
        <taxon>Streptophyta</taxon>
        <taxon>Embryophyta</taxon>
        <taxon>Tracheophyta</taxon>
        <taxon>Spermatophyta</taxon>
        <taxon>Magnoliopsida</taxon>
        <taxon>Ranunculales</taxon>
        <taxon>Ranunculaceae</taxon>
        <taxon>Thalictroideae</taxon>
        <taxon>Thalictrum</taxon>
    </lineage>
</organism>
<feature type="transmembrane region" description="Helical" evidence="1">
    <location>
        <begin position="70"/>
        <end position="101"/>
    </location>
</feature>
<feature type="transmembrane region" description="Helical" evidence="1">
    <location>
        <begin position="122"/>
        <end position="148"/>
    </location>
</feature>
<feature type="chain" id="PRO_5029818951" evidence="2">
    <location>
        <begin position="25"/>
        <end position="242"/>
    </location>
</feature>
<proteinExistence type="predicted"/>
<dbReference type="OrthoDB" id="1056237at2759"/>
<evidence type="ECO:0000313" key="4">
    <source>
        <dbReference type="Proteomes" id="UP000554482"/>
    </source>
</evidence>
<sequence>MPISINGYGLFLLSLLTLLSVSSSSLYPSPSPSPSLSPVFYNHESYNHRPDPFSSFKSYHGGYNISNSHYWASAAFIGIHGYAMACILILGGLGFGIYLLVTKNLNCCTSSDIAIRSEHSNSYYIIPFLVIVLCTSIVITSSGCVLGANHKSLLRTKKMENTIFRVATDAHVTIRRVTKAMQDMRTLLRPYNGAVYDQLGLASHKLASESQMIRQVVGRLRRSINKANKIWQVLRLPCLYFI</sequence>
<evidence type="ECO:0000256" key="2">
    <source>
        <dbReference type="SAM" id="SignalP"/>
    </source>
</evidence>
<evidence type="ECO:0000256" key="1">
    <source>
        <dbReference type="SAM" id="Phobius"/>
    </source>
</evidence>
<keyword evidence="1 3" id="KW-0812">Transmembrane</keyword>